<dbReference type="InterPro" id="IPR049326">
    <property type="entry name" value="Rhodopsin_dom_fungi"/>
</dbReference>
<evidence type="ECO:0000256" key="3">
    <source>
        <dbReference type="ARBA" id="ARBA00022989"/>
    </source>
</evidence>
<feature type="domain" description="Rhodopsin" evidence="7">
    <location>
        <begin position="2"/>
        <end position="95"/>
    </location>
</feature>
<accession>A0ABR3R105</accession>
<evidence type="ECO:0000256" key="6">
    <source>
        <dbReference type="SAM" id="Phobius"/>
    </source>
</evidence>
<keyword evidence="4 6" id="KW-0472">Membrane</keyword>
<evidence type="ECO:0000259" key="7">
    <source>
        <dbReference type="Pfam" id="PF20684"/>
    </source>
</evidence>
<gene>
    <name evidence="8" type="ORF">SLS59_007106</name>
</gene>
<protein>
    <recommendedName>
        <fullName evidence="7">Rhodopsin domain-containing protein</fullName>
    </recommendedName>
</protein>
<comment type="subcellular location">
    <subcellularLocation>
        <location evidence="1">Membrane</location>
        <topology evidence="1">Multi-pass membrane protein</topology>
    </subcellularLocation>
</comment>
<comment type="caution">
    <text evidence="8">The sequence shown here is derived from an EMBL/GenBank/DDBJ whole genome shotgun (WGS) entry which is preliminary data.</text>
</comment>
<evidence type="ECO:0000256" key="4">
    <source>
        <dbReference type="ARBA" id="ARBA00023136"/>
    </source>
</evidence>
<keyword evidence="2 6" id="KW-0812">Transmembrane</keyword>
<dbReference type="EMBL" id="JAKIXB020000024">
    <property type="protein sequence ID" value="KAL1598096.1"/>
    <property type="molecule type" value="Genomic_DNA"/>
</dbReference>
<reference evidence="8 9" key="1">
    <citation type="submission" date="2024-02" db="EMBL/GenBank/DDBJ databases">
        <title>De novo assembly and annotation of 12 fungi associated with fruit tree decline syndrome in Ontario, Canada.</title>
        <authorList>
            <person name="Sulman M."/>
            <person name="Ellouze W."/>
            <person name="Ilyukhin E."/>
        </authorList>
    </citation>
    <scope>NUCLEOTIDE SEQUENCE [LARGE SCALE GENOMIC DNA]</scope>
    <source>
        <strain evidence="8 9">M97-236</strain>
    </source>
</reference>
<keyword evidence="3 6" id="KW-1133">Transmembrane helix</keyword>
<proteinExistence type="inferred from homology"/>
<keyword evidence="9" id="KW-1185">Reference proteome</keyword>
<name>A0ABR3R105_9PLEO</name>
<feature type="transmembrane region" description="Helical" evidence="6">
    <location>
        <begin position="32"/>
        <end position="50"/>
    </location>
</feature>
<evidence type="ECO:0000313" key="8">
    <source>
        <dbReference type="EMBL" id="KAL1598096.1"/>
    </source>
</evidence>
<evidence type="ECO:0000256" key="2">
    <source>
        <dbReference type="ARBA" id="ARBA00022692"/>
    </source>
</evidence>
<organism evidence="8 9">
    <name type="scientific">Nothophoma quercina</name>
    <dbReference type="NCBI Taxonomy" id="749835"/>
    <lineage>
        <taxon>Eukaryota</taxon>
        <taxon>Fungi</taxon>
        <taxon>Dikarya</taxon>
        <taxon>Ascomycota</taxon>
        <taxon>Pezizomycotina</taxon>
        <taxon>Dothideomycetes</taxon>
        <taxon>Pleosporomycetidae</taxon>
        <taxon>Pleosporales</taxon>
        <taxon>Pleosporineae</taxon>
        <taxon>Didymellaceae</taxon>
        <taxon>Nothophoma</taxon>
    </lineage>
</organism>
<sequence>MNTVITIVTDFMVALLPVPLVWQLQLNLRSKVSLIFVLSLGMFAAIAAIVKAEIQKTIFQDPDPFVHDRFTLWRFIELDVGIVAASLPALKPLFNWFLGAARDLTTRIPRPTAAPDSLGYHKQSERSDRAIVLDEYNTRANTVRISSRPSNGNLWGVVSGKDSDESILPLRNEDKKPNGIVVTRDVHVG</sequence>
<evidence type="ECO:0000256" key="5">
    <source>
        <dbReference type="ARBA" id="ARBA00038359"/>
    </source>
</evidence>
<dbReference type="Proteomes" id="UP001521222">
    <property type="component" value="Unassembled WGS sequence"/>
</dbReference>
<dbReference type="Pfam" id="PF20684">
    <property type="entry name" value="Fung_rhodopsin"/>
    <property type="match status" value="1"/>
</dbReference>
<evidence type="ECO:0000313" key="9">
    <source>
        <dbReference type="Proteomes" id="UP001521222"/>
    </source>
</evidence>
<evidence type="ECO:0000256" key="1">
    <source>
        <dbReference type="ARBA" id="ARBA00004141"/>
    </source>
</evidence>
<comment type="similarity">
    <text evidence="5">Belongs to the SAT4 family.</text>
</comment>
<feature type="transmembrane region" description="Helical" evidence="6">
    <location>
        <begin position="7"/>
        <end position="26"/>
    </location>
</feature>
<dbReference type="PANTHER" id="PTHR33048">
    <property type="entry name" value="PTH11-LIKE INTEGRAL MEMBRANE PROTEIN (AFU_ORTHOLOGUE AFUA_5G11245)"/>
    <property type="match status" value="1"/>
</dbReference>
<dbReference type="PANTHER" id="PTHR33048:SF47">
    <property type="entry name" value="INTEGRAL MEMBRANE PROTEIN-RELATED"/>
    <property type="match status" value="1"/>
</dbReference>
<dbReference type="InterPro" id="IPR052337">
    <property type="entry name" value="SAT4-like"/>
</dbReference>